<dbReference type="EMBL" id="MT141348">
    <property type="protein sequence ID" value="QJA58946.1"/>
    <property type="molecule type" value="Genomic_DNA"/>
</dbReference>
<accession>A0A6M3IN89</accession>
<dbReference type="AlphaFoldDB" id="A0A6M3IN89"/>
<name>A0A6M3IN89_9ZZZZ</name>
<gene>
    <name evidence="2" type="ORF">MM415A02328_0003</name>
    <name evidence="1" type="ORF">MM415B01380_0003</name>
</gene>
<organism evidence="1">
    <name type="scientific">viral metagenome</name>
    <dbReference type="NCBI Taxonomy" id="1070528"/>
    <lineage>
        <taxon>unclassified sequences</taxon>
        <taxon>metagenomes</taxon>
        <taxon>organismal metagenomes</taxon>
    </lineage>
</organism>
<protein>
    <submittedName>
        <fullName evidence="1">Uncharacterized protein</fullName>
    </submittedName>
</protein>
<evidence type="ECO:0000313" key="1">
    <source>
        <dbReference type="EMBL" id="QJA58946.1"/>
    </source>
</evidence>
<dbReference type="EMBL" id="MT142033">
    <property type="protein sequence ID" value="QJA73516.1"/>
    <property type="molecule type" value="Genomic_DNA"/>
</dbReference>
<sequence length="123" mass="14156">MKTEITLEQVDELMEMLTGGDLPEGMSIREQPRLNRKEAFSVIWFLQEQTRVLPDNIEMCGVCEELYDTEYGGYTVDSDEAPDEWHTEHGVTAAMLKENNGAIFCSAECECEYWYSLQEKGEK</sequence>
<proteinExistence type="predicted"/>
<evidence type="ECO:0000313" key="2">
    <source>
        <dbReference type="EMBL" id="QJA73516.1"/>
    </source>
</evidence>
<reference evidence="1" key="1">
    <citation type="submission" date="2020-03" db="EMBL/GenBank/DDBJ databases">
        <title>The deep terrestrial virosphere.</title>
        <authorList>
            <person name="Holmfeldt K."/>
            <person name="Nilsson E."/>
            <person name="Simone D."/>
            <person name="Lopez-Fernandez M."/>
            <person name="Wu X."/>
            <person name="de Brujin I."/>
            <person name="Lundin D."/>
            <person name="Andersson A."/>
            <person name="Bertilsson S."/>
            <person name="Dopson M."/>
        </authorList>
    </citation>
    <scope>NUCLEOTIDE SEQUENCE</scope>
    <source>
        <strain evidence="2">MM415A02328</strain>
        <strain evidence="1">MM415B01380</strain>
    </source>
</reference>